<evidence type="ECO:0000259" key="3">
    <source>
        <dbReference type="PROSITE" id="PS50001"/>
    </source>
</evidence>
<dbReference type="AlphaFoldDB" id="A0A2G5UNA8"/>
<dbReference type="EMBL" id="PDUG01000003">
    <property type="protein sequence ID" value="PIC41009.1"/>
    <property type="molecule type" value="Genomic_DNA"/>
</dbReference>
<gene>
    <name evidence="4" type="primary">Cnig_chr_III.g8577</name>
    <name evidence="4" type="ORF">B9Z55_008577</name>
</gene>
<feature type="compositionally biased region" description="Polar residues" evidence="2">
    <location>
        <begin position="333"/>
        <end position="344"/>
    </location>
</feature>
<keyword evidence="1" id="KW-0727">SH2 domain</keyword>
<protein>
    <recommendedName>
        <fullName evidence="3">SH2 domain-containing protein</fullName>
    </recommendedName>
</protein>
<evidence type="ECO:0000256" key="2">
    <source>
        <dbReference type="SAM" id="MobiDB-lite"/>
    </source>
</evidence>
<proteinExistence type="predicted"/>
<evidence type="ECO:0000313" key="5">
    <source>
        <dbReference type="Proteomes" id="UP000230233"/>
    </source>
</evidence>
<dbReference type="InterPro" id="IPR036860">
    <property type="entry name" value="SH2_dom_sf"/>
</dbReference>
<feature type="region of interest" description="Disordered" evidence="2">
    <location>
        <begin position="1"/>
        <end position="36"/>
    </location>
</feature>
<reference evidence="5" key="1">
    <citation type="submission" date="2017-10" db="EMBL/GenBank/DDBJ databases">
        <title>Rapid genome shrinkage in a self-fertile nematode reveals novel sperm competition proteins.</title>
        <authorList>
            <person name="Yin D."/>
            <person name="Schwarz E.M."/>
            <person name="Thomas C.G."/>
            <person name="Felde R.L."/>
            <person name="Korf I.F."/>
            <person name="Cutter A.D."/>
            <person name="Schartner C.M."/>
            <person name="Ralston E.J."/>
            <person name="Meyer B.J."/>
            <person name="Haag E.S."/>
        </authorList>
    </citation>
    <scope>NUCLEOTIDE SEQUENCE [LARGE SCALE GENOMIC DNA]</scope>
    <source>
        <strain evidence="5">JU1422</strain>
    </source>
</reference>
<name>A0A2G5UNA8_9PELO</name>
<dbReference type="STRING" id="1611254.A0A2G5UNA8"/>
<accession>A0A2G5UNA8</accession>
<comment type="caution">
    <text evidence="4">The sequence shown here is derived from an EMBL/GenBank/DDBJ whole genome shotgun (WGS) entry which is preliminary data.</text>
</comment>
<feature type="compositionally biased region" description="Polar residues" evidence="2">
    <location>
        <begin position="18"/>
        <end position="29"/>
    </location>
</feature>
<dbReference type="PROSITE" id="PS50001">
    <property type="entry name" value="SH2"/>
    <property type="match status" value="1"/>
</dbReference>
<sequence length="391" mass="41524">MPSRNCAVAPTREGQNPMRANNTISTVGSARSGGSSYGGSSYGGSSYGGSSYGGSSYGGSSYGGSSYGGSSYGGSSYGGSSYGGSSYGGSSYGGSSYGGSSYGGSSYGGSSYGGSSYGGYSSGRSSSATIQEGTWYHGFSTEEYATNLLKASAPGSFLVWRTSNTEYYLSIITEERAPQHFPIHRCDTGYFLFETNLYKSLEDIVSRFSPAVFPIFQSARAPNEASIPTTQGIREEPSGGLATIQPVEQRSNAVPRVQTHQQKRTQAFKARSNVPRGGAVANRLAERANNVPRVNQAQNHQKKRTQAYKELAQRSQMQNAKFSTMRRYVNNEASYPTTGTSTQMPPHGTVHRRTPPSPPSAAAQGPSNGMDVQPKENQKMPIVKIEVITID</sequence>
<feature type="domain" description="SH2" evidence="3">
    <location>
        <begin position="135"/>
        <end position="223"/>
    </location>
</feature>
<feature type="region of interest" description="Disordered" evidence="2">
    <location>
        <begin position="333"/>
        <end position="378"/>
    </location>
</feature>
<dbReference type="Proteomes" id="UP000230233">
    <property type="component" value="Chromosome III"/>
</dbReference>
<keyword evidence="5" id="KW-1185">Reference proteome</keyword>
<evidence type="ECO:0000313" key="4">
    <source>
        <dbReference type="EMBL" id="PIC41009.1"/>
    </source>
</evidence>
<dbReference type="SMART" id="SM00252">
    <property type="entry name" value="SH2"/>
    <property type="match status" value="1"/>
</dbReference>
<dbReference type="Gene3D" id="3.30.505.10">
    <property type="entry name" value="SH2 domain"/>
    <property type="match status" value="1"/>
</dbReference>
<dbReference type="SUPFAM" id="SSF55550">
    <property type="entry name" value="SH2 domain"/>
    <property type="match status" value="1"/>
</dbReference>
<organism evidence="4 5">
    <name type="scientific">Caenorhabditis nigoni</name>
    <dbReference type="NCBI Taxonomy" id="1611254"/>
    <lineage>
        <taxon>Eukaryota</taxon>
        <taxon>Metazoa</taxon>
        <taxon>Ecdysozoa</taxon>
        <taxon>Nematoda</taxon>
        <taxon>Chromadorea</taxon>
        <taxon>Rhabditida</taxon>
        <taxon>Rhabditina</taxon>
        <taxon>Rhabditomorpha</taxon>
        <taxon>Rhabditoidea</taxon>
        <taxon>Rhabditidae</taxon>
        <taxon>Peloderinae</taxon>
        <taxon>Caenorhabditis</taxon>
    </lineage>
</organism>
<evidence type="ECO:0000256" key="1">
    <source>
        <dbReference type="PROSITE-ProRule" id="PRU00191"/>
    </source>
</evidence>
<dbReference type="Pfam" id="PF00017">
    <property type="entry name" value="SH2"/>
    <property type="match status" value="1"/>
</dbReference>
<dbReference type="InterPro" id="IPR000980">
    <property type="entry name" value="SH2"/>
</dbReference>
<dbReference type="CDD" id="cd00173">
    <property type="entry name" value="SH2"/>
    <property type="match status" value="1"/>
</dbReference>